<comment type="caution">
    <text evidence="1">The sequence shown here is derived from an EMBL/GenBank/DDBJ whole genome shotgun (WGS) entry which is preliminary data.</text>
</comment>
<gene>
    <name evidence="1" type="ORF">OUZ56_013308</name>
</gene>
<keyword evidence="2" id="KW-1185">Reference proteome</keyword>
<reference evidence="1 2" key="1">
    <citation type="journal article" date="2023" name="Nucleic Acids Res.">
        <title>The hologenome of Daphnia magna reveals possible DNA methylation and microbiome-mediated evolution of the host genome.</title>
        <authorList>
            <person name="Chaturvedi A."/>
            <person name="Li X."/>
            <person name="Dhandapani V."/>
            <person name="Marshall H."/>
            <person name="Kissane S."/>
            <person name="Cuenca-Cambronero M."/>
            <person name="Asole G."/>
            <person name="Calvet F."/>
            <person name="Ruiz-Romero M."/>
            <person name="Marangio P."/>
            <person name="Guigo R."/>
            <person name="Rago D."/>
            <person name="Mirbahai L."/>
            <person name="Eastwood N."/>
            <person name="Colbourne J.K."/>
            <person name="Zhou J."/>
            <person name="Mallon E."/>
            <person name="Orsini L."/>
        </authorList>
    </citation>
    <scope>NUCLEOTIDE SEQUENCE [LARGE SCALE GENOMIC DNA]</scope>
    <source>
        <strain evidence="1">LRV0_1</strain>
    </source>
</reference>
<dbReference type="Proteomes" id="UP001234178">
    <property type="component" value="Unassembled WGS sequence"/>
</dbReference>
<evidence type="ECO:0000313" key="1">
    <source>
        <dbReference type="EMBL" id="KAK4008159.1"/>
    </source>
</evidence>
<dbReference type="EMBL" id="JAOYFB010000002">
    <property type="protein sequence ID" value="KAK4008159.1"/>
    <property type="molecule type" value="Genomic_DNA"/>
</dbReference>
<protein>
    <submittedName>
        <fullName evidence="1">Uncharacterized protein</fullName>
    </submittedName>
</protein>
<accession>A0ABQ9Z5I1</accession>
<sequence>MFVERMRFVKALDQPRDEETIGGERMSKKNQQAKNFESFNTSIPNLTGFWLAIRDTSSNVPFFKIHAKLSLFTRLNERARLREKRPSNFHQHVELGIQGISFLFHVAIEFGPAVGAGPLPASHLNIIFKLLWRRERMDFGAFFRCACDAILQVGEGRREAKVLLTNHLGTRYEF</sequence>
<name>A0ABQ9Z5I1_9CRUS</name>
<organism evidence="1 2">
    <name type="scientific">Daphnia magna</name>
    <dbReference type="NCBI Taxonomy" id="35525"/>
    <lineage>
        <taxon>Eukaryota</taxon>
        <taxon>Metazoa</taxon>
        <taxon>Ecdysozoa</taxon>
        <taxon>Arthropoda</taxon>
        <taxon>Crustacea</taxon>
        <taxon>Branchiopoda</taxon>
        <taxon>Diplostraca</taxon>
        <taxon>Cladocera</taxon>
        <taxon>Anomopoda</taxon>
        <taxon>Daphniidae</taxon>
        <taxon>Daphnia</taxon>
    </lineage>
</organism>
<proteinExistence type="predicted"/>
<evidence type="ECO:0000313" key="2">
    <source>
        <dbReference type="Proteomes" id="UP001234178"/>
    </source>
</evidence>